<evidence type="ECO:0000313" key="1">
    <source>
        <dbReference type="EMBL" id="NMQ28932.1"/>
    </source>
</evidence>
<accession>A0ABX1TXD1</accession>
<proteinExistence type="predicted"/>
<protein>
    <recommendedName>
        <fullName evidence="3">Solitary outer membrane autotransporter beta-barrel domain-containing protein</fullName>
    </recommendedName>
</protein>
<dbReference type="EMBL" id="SPMY01000043">
    <property type="protein sequence ID" value="NMQ28932.1"/>
    <property type="molecule type" value="Genomic_DNA"/>
</dbReference>
<comment type="caution">
    <text evidence="1">The sequence shown here is derived from an EMBL/GenBank/DDBJ whole genome shotgun (WGS) entry which is preliminary data.</text>
</comment>
<keyword evidence="2" id="KW-1185">Reference proteome</keyword>
<dbReference type="Proteomes" id="UP000749010">
    <property type="component" value="Unassembled WGS sequence"/>
</dbReference>
<dbReference type="RefSeq" id="WP_169067382.1">
    <property type="nucleotide sequence ID" value="NZ_SPMY01000043.1"/>
</dbReference>
<dbReference type="InterPro" id="IPR036709">
    <property type="entry name" value="Autotransporte_beta_dom_sf"/>
</dbReference>
<dbReference type="SUPFAM" id="SSF103515">
    <property type="entry name" value="Autotransporter"/>
    <property type="match status" value="1"/>
</dbReference>
<reference evidence="1 2" key="1">
    <citation type="submission" date="2019-03" db="EMBL/GenBank/DDBJ databases">
        <title>Metabolic reconstructions from genomes of highly enriched 'Candidatus Accumulibacter' and 'Candidatus Competibacter' bioreactor populations.</title>
        <authorList>
            <person name="Annavajhala M.K."/>
            <person name="Welles L."/>
            <person name="Abbas B."/>
            <person name="Sorokin D."/>
            <person name="Park H."/>
            <person name="Van Loosdrecht M."/>
            <person name="Chandran K."/>
        </authorList>
    </citation>
    <scope>NUCLEOTIDE SEQUENCE [LARGE SCALE GENOMIC DNA]</scope>
    <source>
        <strain evidence="1 2">SBR_S</strain>
    </source>
</reference>
<sequence>MMAAMPAAAQSLKDIFRPLVAEANLGAGYAQMLNLAATPDIGAAHFEIDHGGDRPTIDIFRLPYQSRWLALSQDSDLYWRVSGDYLQQKEDLDVGGGSIASKWSAYSLTGGLLAKIRLGNGFTLAPALDLGVARLDNRADYDGTANLLKPFFDELLFNWRTNAWLVTPSVQLGWNRIDEARRISISGHVARSWISSFGESDRVLEFNETANIYSLRAEHAAPTDMQLAGRPLDWVIYGGYAGFFGPNRDVLGFTSVAEVGVGMETPLVTDQKRPDRARLGASYLFGEHVRGWTISLSLQY</sequence>
<gene>
    <name evidence="1" type="ORF">E4Q23_14870</name>
</gene>
<name>A0ABX1TXD1_9PROT</name>
<evidence type="ECO:0000313" key="2">
    <source>
        <dbReference type="Proteomes" id="UP000749010"/>
    </source>
</evidence>
<evidence type="ECO:0008006" key="3">
    <source>
        <dbReference type="Google" id="ProtNLM"/>
    </source>
</evidence>
<organism evidence="1 2">
    <name type="scientific">Candidatus Accumulibacter phosphatis</name>
    <dbReference type="NCBI Taxonomy" id="327160"/>
    <lineage>
        <taxon>Bacteria</taxon>
        <taxon>Pseudomonadati</taxon>
        <taxon>Pseudomonadota</taxon>
        <taxon>Betaproteobacteria</taxon>
        <taxon>Candidatus Accumulibacter</taxon>
    </lineage>
</organism>